<organism evidence="1 2">
    <name type="scientific">Rathayibacter caricis DSM 15933</name>
    <dbReference type="NCBI Taxonomy" id="1328867"/>
    <lineage>
        <taxon>Bacteria</taxon>
        <taxon>Bacillati</taxon>
        <taxon>Actinomycetota</taxon>
        <taxon>Actinomycetes</taxon>
        <taxon>Micrococcales</taxon>
        <taxon>Microbacteriaceae</taxon>
        <taxon>Rathayibacter</taxon>
    </lineage>
</organism>
<dbReference type="RefSeq" id="WP_107573363.1">
    <property type="nucleotide sequence ID" value="NZ_PZPL01000001.1"/>
</dbReference>
<proteinExistence type="predicted"/>
<name>A0A2T4UPP0_9MICO</name>
<dbReference type="Proteomes" id="UP000241085">
    <property type="component" value="Unassembled WGS sequence"/>
</dbReference>
<evidence type="ECO:0000313" key="2">
    <source>
        <dbReference type="Proteomes" id="UP000241085"/>
    </source>
</evidence>
<reference evidence="1 2" key="1">
    <citation type="submission" date="2018-03" db="EMBL/GenBank/DDBJ databases">
        <title>Bacteriophage NCPPB3778 and a type I-E CRISPR drive the evolution of the US Biological Select Agent, Rathayibacter toxicus.</title>
        <authorList>
            <person name="Davis E.W.II."/>
            <person name="Tabima J.F."/>
            <person name="Weisberg A.J."/>
            <person name="Dantas Lopes L."/>
            <person name="Wiseman M.S."/>
            <person name="Wiseman M.S."/>
            <person name="Pupko T."/>
            <person name="Belcher M.S."/>
            <person name="Sechler A.J."/>
            <person name="Tancos M.A."/>
            <person name="Schroeder B.K."/>
            <person name="Murray T.D."/>
            <person name="Luster D.G."/>
            <person name="Schneider W.L."/>
            <person name="Rogers E."/>
            <person name="Andreote F.D."/>
            <person name="Grunwald N.J."/>
            <person name="Putnam M.L."/>
            <person name="Chang J.H."/>
        </authorList>
    </citation>
    <scope>NUCLEOTIDE SEQUENCE [LARGE SCALE GENOMIC DNA]</scope>
    <source>
        <strain evidence="1 2">DSM 15933</strain>
    </source>
</reference>
<accession>A0A2T4UPP0</accession>
<protein>
    <submittedName>
        <fullName evidence="1">Uncharacterized protein</fullName>
    </submittedName>
</protein>
<dbReference type="EMBL" id="PZPL01000001">
    <property type="protein sequence ID" value="PTL71489.1"/>
    <property type="molecule type" value="Genomic_DNA"/>
</dbReference>
<comment type="caution">
    <text evidence="1">The sequence shown here is derived from an EMBL/GenBank/DDBJ whole genome shotgun (WGS) entry which is preliminary data.</text>
</comment>
<evidence type="ECO:0000313" key="1">
    <source>
        <dbReference type="EMBL" id="PTL71489.1"/>
    </source>
</evidence>
<dbReference type="AlphaFoldDB" id="A0A2T4UPP0"/>
<sequence length="125" mass="13118">MQRIFYAGDSVLTGTDIAQAVLAYAQALAGKQSSATVDIPVLLSTGERGEASILIGPSSQLFSETPEEESASELTDDALVQHLTELAGALGVARPVVESAADIAAQHRDDVDLDLDFDPPTHARE</sequence>
<keyword evidence="2" id="KW-1185">Reference proteome</keyword>
<gene>
    <name evidence="1" type="ORF">C1I63_00530</name>
</gene>